<dbReference type="AlphaFoldDB" id="A0A6C0J5C8"/>
<feature type="region of interest" description="Disordered" evidence="1">
    <location>
        <begin position="461"/>
        <end position="485"/>
    </location>
</feature>
<feature type="region of interest" description="Disordered" evidence="1">
    <location>
        <begin position="361"/>
        <end position="409"/>
    </location>
</feature>
<dbReference type="SUPFAM" id="SSF56112">
    <property type="entry name" value="Protein kinase-like (PK-like)"/>
    <property type="match status" value="2"/>
</dbReference>
<organism evidence="2">
    <name type="scientific">viral metagenome</name>
    <dbReference type="NCBI Taxonomy" id="1070528"/>
    <lineage>
        <taxon>unclassified sequences</taxon>
        <taxon>metagenomes</taxon>
        <taxon>organismal metagenomes</taxon>
    </lineage>
</organism>
<dbReference type="EMBL" id="MN740306">
    <property type="protein sequence ID" value="QHT99157.1"/>
    <property type="molecule type" value="Genomic_DNA"/>
</dbReference>
<accession>A0A6C0J5C8</accession>
<proteinExistence type="predicted"/>
<name>A0A6C0J5C8_9ZZZZ</name>
<dbReference type="InterPro" id="IPR011009">
    <property type="entry name" value="Kinase-like_dom_sf"/>
</dbReference>
<sequence>MNYNKIEDIPLEEDIDLFMTKSIPDIHEYTDLKTNSGANNNIVILKNNNNNKKIVFRRTKKPLNTIPFNVVIPENFKQYLKQQNLPENNTEIDTFINTKYLLQESNIWTLAHEHNISPYLHYYGIYRKTEFKQKNPTASIMAKMLPAEPYHSIYQVVISEGYDMNISDYYNNPKNDGYNDKQSIKLSDTDKMIANQLMDLLYKLHSKVKVICFDIKPSNCVINIDPFDVKLIDLDADWCHYNPILKKRGTDEQKKLIKFLSIMTLANHFLYYCNWNIFSDYLNANREEMRILKSSLQILFCELNNDYKKISEHYLYYDELNRRNNFGYPRQKPNTCEELFNEMFEDMFKLKYTDNSITCNTSKKRSKSISPLSKRKKGGTKKKNIRKGKTKKKNIRKGGTKKKKNFRFKNDDIDSEMRGILEPNSILNFYKNTEPKSISMYNLLEEGTLDKSLKEKLTNKPVSTPKSILKKGGQNPDESGCTTDEENSVLNLNDISGIELDPDDSFNPNDSNFDYSFDLYDSPNNSTNNSTNNSDNIFNHPIYNMVFNDSIDNTRLTDGDNSVNNSTN</sequence>
<dbReference type="Gene3D" id="1.10.510.10">
    <property type="entry name" value="Transferase(Phosphotransferase) domain 1"/>
    <property type="match status" value="1"/>
</dbReference>
<reference evidence="2" key="1">
    <citation type="journal article" date="2020" name="Nature">
        <title>Giant virus diversity and host interactions through global metagenomics.</title>
        <authorList>
            <person name="Schulz F."/>
            <person name="Roux S."/>
            <person name="Paez-Espino D."/>
            <person name="Jungbluth S."/>
            <person name="Walsh D.A."/>
            <person name="Denef V.J."/>
            <person name="McMahon K.D."/>
            <person name="Konstantinidis K.T."/>
            <person name="Eloe-Fadrosh E.A."/>
            <person name="Kyrpides N.C."/>
            <person name="Woyke T."/>
        </authorList>
    </citation>
    <scope>NUCLEOTIDE SEQUENCE</scope>
    <source>
        <strain evidence="2">GVMAG-M-3300025699-48</strain>
    </source>
</reference>
<evidence type="ECO:0000256" key="1">
    <source>
        <dbReference type="SAM" id="MobiDB-lite"/>
    </source>
</evidence>
<feature type="compositionally biased region" description="Polar residues" evidence="1">
    <location>
        <begin position="476"/>
        <end position="485"/>
    </location>
</feature>
<evidence type="ECO:0000313" key="2">
    <source>
        <dbReference type="EMBL" id="QHT99157.1"/>
    </source>
</evidence>
<feature type="compositionally biased region" description="Basic residues" evidence="1">
    <location>
        <begin position="362"/>
        <end position="407"/>
    </location>
</feature>
<evidence type="ECO:0008006" key="3">
    <source>
        <dbReference type="Google" id="ProtNLM"/>
    </source>
</evidence>
<protein>
    <recommendedName>
        <fullName evidence="3">Protein kinase domain-containing protein</fullName>
    </recommendedName>
</protein>